<dbReference type="PANTHER" id="PTHR43433:SF5">
    <property type="entry name" value="AB HYDROLASE-1 DOMAIN-CONTAINING PROTEIN"/>
    <property type="match status" value="1"/>
</dbReference>
<feature type="domain" description="AB hydrolase-1" evidence="1">
    <location>
        <begin position="41"/>
        <end position="92"/>
    </location>
</feature>
<gene>
    <name evidence="2" type="ORF">RB2654_16066</name>
</gene>
<dbReference type="AlphaFoldDB" id="A3VB68"/>
<name>A3VB68_9RHOB</name>
<organism evidence="2 3">
    <name type="scientific">Maritimibacter alkaliphilus HTCC2654</name>
    <dbReference type="NCBI Taxonomy" id="314271"/>
    <lineage>
        <taxon>Bacteria</taxon>
        <taxon>Pseudomonadati</taxon>
        <taxon>Pseudomonadota</taxon>
        <taxon>Alphaproteobacteria</taxon>
        <taxon>Rhodobacterales</taxon>
        <taxon>Roseobacteraceae</taxon>
        <taxon>Maritimibacter</taxon>
    </lineage>
</organism>
<dbReference type="Pfam" id="PF00561">
    <property type="entry name" value="Abhydrolase_1"/>
    <property type="match status" value="1"/>
</dbReference>
<dbReference type="HOGENOM" id="CLU_020336_49_0_5"/>
<evidence type="ECO:0000313" key="3">
    <source>
        <dbReference type="Proteomes" id="UP000002931"/>
    </source>
</evidence>
<dbReference type="OrthoDB" id="8680283at2"/>
<reference evidence="2 3" key="1">
    <citation type="journal article" date="2010" name="J. Bacteriol.">
        <title>Genome sequences of Pelagibaca bermudensis HTCC2601T and Maritimibacter alkaliphilus HTCC2654T, the type strains of two marine Roseobacter genera.</title>
        <authorList>
            <person name="Thrash J.C."/>
            <person name="Cho J.C."/>
            <person name="Ferriera S."/>
            <person name="Johnson J."/>
            <person name="Vergin K.L."/>
            <person name="Giovannoni S.J."/>
        </authorList>
    </citation>
    <scope>NUCLEOTIDE SEQUENCE [LARGE SCALE GENOMIC DNA]</scope>
    <source>
        <strain evidence="2 3">HTCC2654</strain>
    </source>
</reference>
<dbReference type="InterPro" id="IPR050471">
    <property type="entry name" value="AB_hydrolase"/>
</dbReference>
<dbReference type="SUPFAM" id="SSF53474">
    <property type="entry name" value="alpha/beta-Hydrolases"/>
    <property type="match status" value="1"/>
</dbReference>
<dbReference type="InterPro" id="IPR000073">
    <property type="entry name" value="AB_hydrolase_1"/>
</dbReference>
<dbReference type="RefSeq" id="WP_008333438.1">
    <property type="nucleotide sequence ID" value="NZ_CH902578.1"/>
</dbReference>
<evidence type="ECO:0000259" key="1">
    <source>
        <dbReference type="Pfam" id="PF00561"/>
    </source>
</evidence>
<protein>
    <recommendedName>
        <fullName evidence="1">AB hydrolase-1 domain-containing protein</fullName>
    </recommendedName>
</protein>
<dbReference type="PANTHER" id="PTHR43433">
    <property type="entry name" value="HYDROLASE, ALPHA/BETA FOLD FAMILY PROTEIN"/>
    <property type="match status" value="1"/>
</dbReference>
<comment type="caution">
    <text evidence="2">The sequence shown here is derived from an EMBL/GenBank/DDBJ whole genome shotgun (WGS) entry which is preliminary data.</text>
</comment>
<dbReference type="Proteomes" id="UP000002931">
    <property type="component" value="Unassembled WGS sequence"/>
</dbReference>
<accession>A3VB68</accession>
<sequence length="246" mass="25961">MSEAGVYFHGLPGGPAELDALGPGSPLTAIDRMGVAGDGYPARLEAVADRLQAGAPHRIVAFSLGAMSALRLAAAHPDLVRELVLIGPAGPLQFGDFLSDMAGRPVFEAAQRGGFPFKGFVYGQASAIRLMPQSFLESLFRGAPVHDKALLVDPDIMDGLIAAWRSALLNARAAYRDELAAYVEDWSDVPGRVTVPVTIHMGAADSWVPPAMVKALAKSLGTEPEMIEHPGLGHYGTASKVLLDIR</sequence>
<dbReference type="EMBL" id="AAMT01000002">
    <property type="protein sequence ID" value="EAQ14201.1"/>
    <property type="molecule type" value="Genomic_DNA"/>
</dbReference>
<dbReference type="STRING" id="314271.RB2654_16066"/>
<proteinExistence type="predicted"/>
<evidence type="ECO:0000313" key="2">
    <source>
        <dbReference type="EMBL" id="EAQ14201.1"/>
    </source>
</evidence>
<keyword evidence="3" id="KW-1185">Reference proteome</keyword>
<dbReference type="eggNOG" id="COG1073">
    <property type="taxonomic scope" value="Bacteria"/>
</dbReference>
<dbReference type="InterPro" id="IPR029058">
    <property type="entry name" value="AB_hydrolase_fold"/>
</dbReference>
<dbReference type="Gene3D" id="3.40.50.1820">
    <property type="entry name" value="alpha/beta hydrolase"/>
    <property type="match status" value="1"/>
</dbReference>